<keyword evidence="2" id="KW-1185">Reference proteome</keyword>
<sequence length="84" mass="9301">MARPTTRIEIVFIPASQKTKDDPFGTRAYLAWKANGKWMDGGLAPLPVPDGTDQLTPDLLRSFMATIEERALEALNVSELERVA</sequence>
<dbReference type="AlphaFoldDB" id="A0A7X0KJW9"/>
<protein>
    <submittedName>
        <fullName evidence="1">Uncharacterized protein</fullName>
    </submittedName>
</protein>
<comment type="caution">
    <text evidence="1">The sequence shown here is derived from an EMBL/GenBank/DDBJ whole genome shotgun (WGS) entry which is preliminary data.</text>
</comment>
<dbReference type="RefSeq" id="WP_184698561.1">
    <property type="nucleotide sequence ID" value="NZ_BAABEG010000001.1"/>
</dbReference>
<dbReference type="Proteomes" id="UP000536262">
    <property type="component" value="Unassembled WGS sequence"/>
</dbReference>
<name>A0A7X0KJW9_9HYPH</name>
<evidence type="ECO:0000313" key="1">
    <source>
        <dbReference type="EMBL" id="MBB6353489.1"/>
    </source>
</evidence>
<dbReference type="EMBL" id="JACHOU010000002">
    <property type="protein sequence ID" value="MBB6353489.1"/>
    <property type="molecule type" value="Genomic_DNA"/>
</dbReference>
<accession>A0A7X0KJW9</accession>
<reference evidence="1 2" key="1">
    <citation type="submission" date="2020-08" db="EMBL/GenBank/DDBJ databases">
        <title>Genomic Encyclopedia of Type Strains, Phase IV (KMG-IV): sequencing the most valuable type-strain genomes for metagenomic binning, comparative biology and taxonomic classification.</title>
        <authorList>
            <person name="Goeker M."/>
        </authorList>
    </citation>
    <scope>NUCLEOTIDE SEQUENCE [LARGE SCALE GENOMIC DNA]</scope>
    <source>
        <strain evidence="1 2">DSM 7051</strain>
    </source>
</reference>
<proteinExistence type="predicted"/>
<organism evidence="1 2">
    <name type="scientific">Aminobacter aganoensis</name>
    <dbReference type="NCBI Taxonomy" id="83264"/>
    <lineage>
        <taxon>Bacteria</taxon>
        <taxon>Pseudomonadati</taxon>
        <taxon>Pseudomonadota</taxon>
        <taxon>Alphaproteobacteria</taxon>
        <taxon>Hyphomicrobiales</taxon>
        <taxon>Phyllobacteriaceae</taxon>
        <taxon>Aminobacter</taxon>
    </lineage>
</organism>
<evidence type="ECO:0000313" key="2">
    <source>
        <dbReference type="Proteomes" id="UP000536262"/>
    </source>
</evidence>
<gene>
    <name evidence="1" type="ORF">GGR00_001257</name>
</gene>